<dbReference type="PANTHER" id="PTHR45726">
    <property type="entry name" value="LEUKOTRIENE A-4 HYDROLASE"/>
    <property type="match status" value="1"/>
</dbReference>
<dbReference type="Gene3D" id="1.10.390.10">
    <property type="entry name" value="Neutral Protease Domain 2"/>
    <property type="match status" value="1"/>
</dbReference>
<dbReference type="Pfam" id="PF01433">
    <property type="entry name" value="Peptidase_M1"/>
    <property type="match status" value="1"/>
</dbReference>
<dbReference type="GO" id="GO:0008237">
    <property type="term" value="F:metallopeptidase activity"/>
    <property type="evidence" value="ECO:0007669"/>
    <property type="project" value="InterPro"/>
</dbReference>
<name>A0AAJ5WTM7_9BACT</name>
<dbReference type="EMBL" id="CP119311">
    <property type="protein sequence ID" value="WEK35447.1"/>
    <property type="molecule type" value="Genomic_DNA"/>
</dbReference>
<feature type="signal peptide" evidence="4">
    <location>
        <begin position="1"/>
        <end position="19"/>
    </location>
</feature>
<evidence type="ECO:0000256" key="4">
    <source>
        <dbReference type="SAM" id="SignalP"/>
    </source>
</evidence>
<dbReference type="GO" id="GO:0008270">
    <property type="term" value="F:zinc ion binding"/>
    <property type="evidence" value="ECO:0007669"/>
    <property type="project" value="InterPro"/>
</dbReference>
<protein>
    <submittedName>
        <fullName evidence="6">M1 family metallopeptidase</fullName>
    </submittedName>
</protein>
<dbReference type="InterPro" id="IPR027268">
    <property type="entry name" value="Peptidase_M4/M1_CTD_sf"/>
</dbReference>
<feature type="domain" description="Peptidase M1 membrane alanine aminopeptidase" evidence="5">
    <location>
        <begin position="381"/>
        <end position="529"/>
    </location>
</feature>
<organism evidence="6 7">
    <name type="scientific">Candidatus Pseudobacter hemicellulosilyticus</name>
    <dbReference type="NCBI Taxonomy" id="3121375"/>
    <lineage>
        <taxon>Bacteria</taxon>
        <taxon>Pseudomonadati</taxon>
        <taxon>Bacteroidota</taxon>
        <taxon>Chitinophagia</taxon>
        <taxon>Chitinophagales</taxon>
        <taxon>Chitinophagaceae</taxon>
        <taxon>Pseudobacter</taxon>
    </lineage>
</organism>
<accession>A0AAJ5WTM7</accession>
<proteinExistence type="predicted"/>
<evidence type="ECO:0000256" key="2">
    <source>
        <dbReference type="PIRSR" id="PIRSR634015-3"/>
    </source>
</evidence>
<dbReference type="InterPro" id="IPR014782">
    <property type="entry name" value="Peptidase_M1_dom"/>
</dbReference>
<keyword evidence="2" id="KW-0479">Metal-binding</keyword>
<keyword evidence="2" id="KW-0862">Zinc</keyword>
<evidence type="ECO:0000313" key="6">
    <source>
        <dbReference type="EMBL" id="WEK35447.1"/>
    </source>
</evidence>
<dbReference type="CDD" id="cd09604">
    <property type="entry name" value="M1_APN_like"/>
    <property type="match status" value="1"/>
</dbReference>
<feature type="binding site" evidence="2">
    <location>
        <position position="412"/>
    </location>
    <ligand>
        <name>Zn(2+)</name>
        <dbReference type="ChEBI" id="CHEBI:29105"/>
        <note>catalytic</note>
    </ligand>
</feature>
<reference evidence="6" key="1">
    <citation type="submission" date="2023-03" db="EMBL/GenBank/DDBJ databases">
        <title>Andean soil-derived lignocellulolytic bacterial consortium as a source of novel taxa and putative plastic-active enzymes.</title>
        <authorList>
            <person name="Diaz-Garcia L."/>
            <person name="Chuvochina M."/>
            <person name="Feuerriegel G."/>
            <person name="Bunk B."/>
            <person name="Sproer C."/>
            <person name="Streit W.R."/>
            <person name="Rodriguez L.M."/>
            <person name="Overmann J."/>
            <person name="Jimenez D.J."/>
        </authorList>
    </citation>
    <scope>NUCLEOTIDE SEQUENCE</scope>
    <source>
        <strain evidence="6">MAG 7</strain>
    </source>
</reference>
<feature type="binding site" evidence="2">
    <location>
        <position position="389"/>
    </location>
    <ligand>
        <name>Zn(2+)</name>
        <dbReference type="ChEBI" id="CHEBI:29105"/>
        <note>catalytic</note>
    </ligand>
</feature>
<keyword evidence="4" id="KW-0732">Signal</keyword>
<comment type="cofactor">
    <cofactor evidence="2">
        <name>Zn(2+)</name>
        <dbReference type="ChEBI" id="CHEBI:29105"/>
    </cofactor>
    <text evidence="2">Binds 1 zinc ion per subunit.</text>
</comment>
<feature type="binding site" evidence="2">
    <location>
        <position position="393"/>
    </location>
    <ligand>
        <name>Zn(2+)</name>
        <dbReference type="ChEBI" id="CHEBI:29105"/>
        <note>catalytic</note>
    </ligand>
</feature>
<evidence type="ECO:0000256" key="1">
    <source>
        <dbReference type="PIRSR" id="PIRSR634015-1"/>
    </source>
</evidence>
<evidence type="ECO:0000256" key="3">
    <source>
        <dbReference type="SAM" id="MobiDB-lite"/>
    </source>
</evidence>
<gene>
    <name evidence="6" type="ORF">P0Y53_23390</name>
</gene>
<dbReference type="SUPFAM" id="SSF55486">
    <property type="entry name" value="Metalloproteases ('zincins'), catalytic domain"/>
    <property type="match status" value="1"/>
</dbReference>
<sequence>MYRILLFLFCWLLAVHARAQQSYWQQEVHYTIDVSLNDTTHSLTGFLSLQYINHSPDTLHYIWFHCWPNAFKNDRTAFSEQYLQNGKTDFYFADRDKRGYMNRLDFRVDGTPLKAEDHEQYIDVIKVDLESPLPPGGRLVLTTPFYVQLPYTFARMGHREKSYQVAYWYPRPAVYDRNGWHAMPYLEQGEGFGEFGSFDVRITLPKEYIVAATGELAEHDWKQETRSAQEWQTIADRQKQLINSQSGNKLPPPKWGQKKTGFSRTRPTQIELPTQGLKTLRYRQDRVHDFAWFADKKYIVSQDTVQLASGRTVQAFTYYTPDHKEEWTNSISMLKDAIRFRSALIGEYPYNVVTAVEAPIGFEGGMEYPTITSIAPGFSGKSLDLLIGHEVGHNWFYGILGSNERDHPWMDEGINSYYDKRYEQWKYPEPEKDDWASKRLPADEDRLLLSIMTKPHKDQPISTASADFANLNYHLVAYGKTAFWLQQLESRMGAQRFDSAMRAYYREWQFKHPAPADFQQVMQAHAATDLGGQFELLHTKGDIAPFAGRKKVQPVFMFSLKDPEHVNYINWFPLVGYNMYDKWMAGLLVHNFSLPANKFQFAVAPLYAFSSSQLNGIGTLQYNWWSDNRISKIQLGLSGARFSSLDGIDSSGNKVFGGFYKLAPYLRLHFRNRSARSTVEKWLEWRTFFIGERGFNYVQKQEDQQYYPKEAGWQSRYLNQLSFQLTDYRKLYPYDVQLQVQQGEGFYRASATAHYFMNYASGGGLQVRLFAARFGYLGERTPLKEFTTAVYQPKLTAVRGNEDYTYSNYFLGRNEFEGFGAQQIMMRDGGLKLRTDLFQGLQGRSDNWVAALNLSTNLPETIFPKAFPVRLFLDLGTFAEAWNKDAATSKFLYVGGLQLTLFRELLHVYAPLVYSKEFRDNLKTVPEENKFGKKISFSFDIHRFNLKKLSPYHFPY</sequence>
<dbReference type="PANTHER" id="PTHR45726:SF3">
    <property type="entry name" value="LEUKOTRIENE A-4 HYDROLASE"/>
    <property type="match status" value="1"/>
</dbReference>
<evidence type="ECO:0000313" key="7">
    <source>
        <dbReference type="Proteomes" id="UP001220610"/>
    </source>
</evidence>
<feature type="active site" description="Proton donor" evidence="1">
    <location>
        <position position="478"/>
    </location>
</feature>
<dbReference type="Proteomes" id="UP001220610">
    <property type="component" value="Chromosome"/>
</dbReference>
<dbReference type="AlphaFoldDB" id="A0AAJ5WTM7"/>
<evidence type="ECO:0000259" key="5">
    <source>
        <dbReference type="Pfam" id="PF01433"/>
    </source>
</evidence>
<feature type="active site" description="Proton acceptor" evidence="1">
    <location>
        <position position="390"/>
    </location>
</feature>
<feature type="region of interest" description="Disordered" evidence="3">
    <location>
        <begin position="245"/>
        <end position="265"/>
    </location>
</feature>
<dbReference type="InterPro" id="IPR034015">
    <property type="entry name" value="M1_LTA4H"/>
</dbReference>
<feature type="chain" id="PRO_5042547638" evidence="4">
    <location>
        <begin position="20"/>
        <end position="956"/>
    </location>
</feature>